<protein>
    <submittedName>
        <fullName evidence="1">Uncharacterized protein</fullName>
    </submittedName>
</protein>
<proteinExistence type="predicted"/>
<dbReference type="KEGG" id="pcm:AY601_1337"/>
<dbReference type="EMBL" id="CP014504">
    <property type="protein sequence ID" value="AMP98255.1"/>
    <property type="molecule type" value="Genomic_DNA"/>
</dbReference>
<organism evidence="1 2">
    <name type="scientific">Pedobacter cryoconitis</name>
    <dbReference type="NCBI Taxonomy" id="188932"/>
    <lineage>
        <taxon>Bacteria</taxon>
        <taxon>Pseudomonadati</taxon>
        <taxon>Bacteroidota</taxon>
        <taxon>Sphingobacteriia</taxon>
        <taxon>Sphingobacteriales</taxon>
        <taxon>Sphingobacteriaceae</taxon>
        <taxon>Pedobacter</taxon>
    </lineage>
</organism>
<keyword evidence="2" id="KW-1185">Reference proteome</keyword>
<reference evidence="1 2" key="1">
    <citation type="submission" date="2016-03" db="EMBL/GenBank/DDBJ databases">
        <title>Complete genome sequence of Pedobacter cryoconitis PAMC 27485.</title>
        <authorList>
            <person name="Lee J."/>
            <person name="Kim O.-S."/>
        </authorList>
    </citation>
    <scope>NUCLEOTIDE SEQUENCE [LARGE SCALE GENOMIC DNA]</scope>
    <source>
        <strain evidence="1 2">PAMC 27485</strain>
    </source>
</reference>
<gene>
    <name evidence="1" type="ORF">AY601_1337</name>
</gene>
<evidence type="ECO:0000313" key="2">
    <source>
        <dbReference type="Proteomes" id="UP000071561"/>
    </source>
</evidence>
<dbReference type="PATRIC" id="fig|188932.3.peg.1390"/>
<dbReference type="OrthoDB" id="1312564at2"/>
<dbReference type="RefSeq" id="WP_068398212.1">
    <property type="nucleotide sequence ID" value="NZ_CP014504.1"/>
</dbReference>
<name>A0A127VAE0_9SPHI</name>
<evidence type="ECO:0000313" key="1">
    <source>
        <dbReference type="EMBL" id="AMP98255.1"/>
    </source>
</evidence>
<dbReference type="Pfam" id="PF13455">
    <property type="entry name" value="MUG113"/>
    <property type="match status" value="1"/>
</dbReference>
<sequence length="63" mass="7506">MGYPDKHYVMREWNVFDCKLAQKMIHDILKNYRVDPGREFFTLDMSSICKTVQLVVDEINEGH</sequence>
<dbReference type="AlphaFoldDB" id="A0A127VAE0"/>
<accession>A0A127VAE0</accession>
<dbReference type="Proteomes" id="UP000071561">
    <property type="component" value="Chromosome"/>
</dbReference>